<reference evidence="4" key="2">
    <citation type="submission" date="2020-12" db="EMBL/GenBank/DDBJ databases">
        <title>New Spironucleus salmonicida genome in near-complete chromosomes.</title>
        <authorList>
            <person name="Xu F."/>
            <person name="Kurt Z."/>
            <person name="Jimenez-Gonzalez A."/>
            <person name="Astvaldsson A."/>
            <person name="Andersson J.O."/>
            <person name="Svard S.G."/>
        </authorList>
    </citation>
    <scope>NUCLEOTIDE SEQUENCE</scope>
    <source>
        <strain evidence="4">ATCC 50377</strain>
    </source>
</reference>
<evidence type="ECO:0000256" key="1">
    <source>
        <dbReference type="SAM" id="Phobius"/>
    </source>
</evidence>
<dbReference type="AlphaFoldDB" id="V6LFC8"/>
<evidence type="ECO:0000313" key="4">
    <source>
        <dbReference type="EMBL" id="KAH0571782.1"/>
    </source>
</evidence>
<keyword evidence="1" id="KW-0472">Membrane</keyword>
<name>V6LFC8_9EUKA</name>
<keyword evidence="2" id="KW-0732">Signal</keyword>
<evidence type="ECO:0000256" key="2">
    <source>
        <dbReference type="SAM" id="SignalP"/>
    </source>
</evidence>
<keyword evidence="1" id="KW-0812">Transmembrane</keyword>
<dbReference type="Proteomes" id="UP000018208">
    <property type="component" value="Unassembled WGS sequence"/>
</dbReference>
<keyword evidence="1" id="KW-1133">Transmembrane helix</keyword>
<gene>
    <name evidence="3" type="ORF">SS50377_17100</name>
    <name evidence="4" type="ORF">SS50377_25978</name>
</gene>
<accession>V6LFC8</accession>
<dbReference type="EMBL" id="AUWU02000006">
    <property type="protein sequence ID" value="KAH0571782.1"/>
    <property type="molecule type" value="Genomic_DNA"/>
</dbReference>
<keyword evidence="5" id="KW-1185">Reference proteome</keyword>
<dbReference type="VEuPathDB" id="GiardiaDB:SS50377_25978"/>
<evidence type="ECO:0000313" key="5">
    <source>
        <dbReference type="Proteomes" id="UP000018208"/>
    </source>
</evidence>
<proteinExistence type="predicted"/>
<feature type="chain" id="PRO_5012068011" evidence="2">
    <location>
        <begin position="16"/>
        <end position="512"/>
    </location>
</feature>
<protein>
    <submittedName>
        <fullName evidence="3">Uncharacterized protein</fullName>
    </submittedName>
</protein>
<evidence type="ECO:0000313" key="3">
    <source>
        <dbReference type="EMBL" id="EST43235.1"/>
    </source>
</evidence>
<feature type="transmembrane region" description="Helical" evidence="1">
    <location>
        <begin position="465"/>
        <end position="489"/>
    </location>
</feature>
<feature type="signal peptide" evidence="2">
    <location>
        <begin position="1"/>
        <end position="15"/>
    </location>
</feature>
<reference evidence="3 4" key="1">
    <citation type="journal article" date="2014" name="PLoS Genet.">
        <title>The Genome of Spironucleus salmonicida Highlights a Fish Pathogen Adapted to Fluctuating Environments.</title>
        <authorList>
            <person name="Xu F."/>
            <person name="Jerlstrom-Hultqvist J."/>
            <person name="Einarsson E."/>
            <person name="Astvaldsson A."/>
            <person name="Svard S.G."/>
            <person name="Andersson J.O."/>
        </authorList>
    </citation>
    <scope>NUCLEOTIDE SEQUENCE</scope>
    <source>
        <strain evidence="4">ATCC 50377</strain>
    </source>
</reference>
<dbReference type="EMBL" id="KI546140">
    <property type="protein sequence ID" value="EST43235.1"/>
    <property type="molecule type" value="Genomic_DNA"/>
</dbReference>
<sequence length="512" mass="58239">MFSMLLAAYLPLIQLEDCFLPTQLIVNPSARTIIVNLKPQASNLACSVIEKGVQFDLILKTATAEYKPVFSRTKTFQFGETNIFEFSSTERLEPVTIAILTLNSMTHFTKVQIGSIQQDTSVPNNCFDNVLLNLTEHVVLVMRPTGVCNFLSKGTVTEVQVPQLHLRKHRDSTNGSVFLAGFSDITGEIQVEFEDKINFHEIKDGLSPITQAHLQIEIKDVEYVVKDVVDQIVGSKFGQFGTNFTAITDGDTVLIFFAPIYSVIDQIRALQLTNFVIQLELIKNHTHGQMIVSYNNIDQFLDQMVFHCSDSCYEDLGSFDNIQINIIGIKNSQIHIFSNNTVESFRLSIFHTGQIRFMGRYLQLIMDQYRPTEYSTFTGQEIVTISITMDVVGQEKVSFQTPDIMLSPIIQYVNLPCIDQPCFQIRNQMIKELPKSITVKFFRNGQTVPFDMMVLRYSSQMEIDYVNFITIISIQVNVAIICASIQLYIDIKCKKASRKQRIMKKPEIDDVM</sequence>
<organism evidence="3">
    <name type="scientific">Spironucleus salmonicida</name>
    <dbReference type="NCBI Taxonomy" id="348837"/>
    <lineage>
        <taxon>Eukaryota</taxon>
        <taxon>Metamonada</taxon>
        <taxon>Diplomonadida</taxon>
        <taxon>Hexamitidae</taxon>
        <taxon>Hexamitinae</taxon>
        <taxon>Spironucleus</taxon>
    </lineage>
</organism>